<dbReference type="InterPro" id="IPR001750">
    <property type="entry name" value="ND/Mrp_TM"/>
</dbReference>
<dbReference type="GO" id="GO:0015297">
    <property type="term" value="F:antiporter activity"/>
    <property type="evidence" value="ECO:0007669"/>
    <property type="project" value="UniProtKB-KW"/>
</dbReference>
<dbReference type="Pfam" id="PF00361">
    <property type="entry name" value="Proton_antipo_M"/>
    <property type="match status" value="1"/>
</dbReference>
<dbReference type="EMBL" id="LNTC01000006">
    <property type="protein sequence ID" value="OQR42186.1"/>
    <property type="molecule type" value="Genomic_DNA"/>
</dbReference>
<organism evidence="16 17">
    <name type="scientific">Aliarcobacter cryaerophilus</name>
    <dbReference type="NCBI Taxonomy" id="28198"/>
    <lineage>
        <taxon>Bacteria</taxon>
        <taxon>Pseudomonadati</taxon>
        <taxon>Campylobacterota</taxon>
        <taxon>Epsilonproteobacteria</taxon>
        <taxon>Campylobacterales</taxon>
        <taxon>Arcobacteraceae</taxon>
        <taxon>Aliarcobacter</taxon>
    </lineage>
</organism>
<keyword evidence="2" id="KW-0813">Transport</keyword>
<feature type="domain" description="Na+/H+ antiporter MnhB subunit-related protein" evidence="13">
    <location>
        <begin position="792"/>
        <end position="915"/>
    </location>
</feature>
<evidence type="ECO:0000313" key="17">
    <source>
        <dbReference type="Proteomes" id="UP000192599"/>
    </source>
</evidence>
<feature type="transmembrane region" description="Helical" evidence="10">
    <location>
        <begin position="572"/>
        <end position="591"/>
    </location>
</feature>
<dbReference type="AlphaFoldDB" id="A0A1V9VDP4"/>
<feature type="domain" description="NADH:quinone oxidoreductase/Mrp antiporter transmembrane" evidence="11">
    <location>
        <begin position="130"/>
        <end position="412"/>
    </location>
</feature>
<feature type="transmembrane region" description="Helical" evidence="10">
    <location>
        <begin position="37"/>
        <end position="61"/>
    </location>
</feature>
<comment type="subcellular location">
    <subcellularLocation>
        <location evidence="1">Cell membrane</location>
        <topology evidence="1">Multi-pass membrane protein</topology>
    </subcellularLocation>
    <subcellularLocation>
        <location evidence="9">Membrane</location>
        <topology evidence="9">Multi-pass membrane protein</topology>
    </subcellularLocation>
</comment>
<feature type="transmembrane region" description="Helical" evidence="10">
    <location>
        <begin position="606"/>
        <end position="625"/>
    </location>
</feature>
<evidence type="ECO:0000259" key="12">
    <source>
        <dbReference type="Pfam" id="PF00662"/>
    </source>
</evidence>
<dbReference type="InterPro" id="IPR046806">
    <property type="entry name" value="MrpA_C/MbhE"/>
</dbReference>
<evidence type="ECO:0000256" key="6">
    <source>
        <dbReference type="ARBA" id="ARBA00022989"/>
    </source>
</evidence>
<dbReference type="PRINTS" id="PR01434">
    <property type="entry name" value="NADHDHGNASE5"/>
</dbReference>
<dbReference type="PANTHER" id="PTHR43373:SF1">
    <property type="entry name" value="NA(+)_H(+) ANTIPORTER SUBUNIT A"/>
    <property type="match status" value="1"/>
</dbReference>
<feature type="transmembrane region" description="Helical" evidence="10">
    <location>
        <begin position="6"/>
        <end position="25"/>
    </location>
</feature>
<dbReference type="InterPro" id="IPR007182">
    <property type="entry name" value="MnhB"/>
</dbReference>
<feature type="transmembrane region" description="Helical" evidence="10">
    <location>
        <begin position="795"/>
        <end position="813"/>
    </location>
</feature>
<feature type="transmembrane region" description="Helical" evidence="10">
    <location>
        <begin position="859"/>
        <end position="879"/>
    </location>
</feature>
<feature type="transmembrane region" description="Helical" evidence="10">
    <location>
        <begin position="113"/>
        <end position="130"/>
    </location>
</feature>
<evidence type="ECO:0000259" key="15">
    <source>
        <dbReference type="Pfam" id="PF20501"/>
    </source>
</evidence>
<feature type="transmembrane region" description="Helical" evidence="10">
    <location>
        <begin position="408"/>
        <end position="430"/>
    </location>
</feature>
<evidence type="ECO:0000256" key="8">
    <source>
        <dbReference type="ARBA" id="ARBA00023136"/>
    </source>
</evidence>
<comment type="caution">
    <text evidence="16">The sequence shown here is derived from an EMBL/GenBank/DDBJ whole genome shotgun (WGS) entry which is preliminary data.</text>
</comment>
<gene>
    <name evidence="16" type="ORF">AS859_01095</name>
</gene>
<feature type="transmembrane region" description="Helical" evidence="10">
    <location>
        <begin position="899"/>
        <end position="919"/>
    </location>
</feature>
<feature type="transmembrane region" description="Helical" evidence="10">
    <location>
        <begin position="362"/>
        <end position="388"/>
    </location>
</feature>
<keyword evidence="6 10" id="KW-1133">Transmembrane helix</keyword>
<keyword evidence="3" id="KW-0050">Antiport</keyword>
<evidence type="ECO:0000256" key="5">
    <source>
        <dbReference type="ARBA" id="ARBA00022692"/>
    </source>
</evidence>
<proteinExistence type="predicted"/>
<feature type="transmembrane region" description="Helical" evidence="10">
    <location>
        <begin position="656"/>
        <end position="678"/>
    </location>
</feature>
<dbReference type="NCBIfam" id="NF009288">
    <property type="entry name" value="PRK12648.1"/>
    <property type="match status" value="1"/>
</dbReference>
<dbReference type="Proteomes" id="UP000192599">
    <property type="component" value="Unassembled WGS sequence"/>
</dbReference>
<feature type="transmembrane region" description="Helical" evidence="10">
    <location>
        <begin position="166"/>
        <end position="189"/>
    </location>
</feature>
<feature type="transmembrane region" description="Helical" evidence="10">
    <location>
        <begin position="500"/>
        <end position="523"/>
    </location>
</feature>
<keyword evidence="5 9" id="KW-0812">Transmembrane</keyword>
<evidence type="ECO:0000259" key="13">
    <source>
        <dbReference type="Pfam" id="PF04039"/>
    </source>
</evidence>
<evidence type="ECO:0000259" key="11">
    <source>
        <dbReference type="Pfam" id="PF00361"/>
    </source>
</evidence>
<dbReference type="InterPro" id="IPR001516">
    <property type="entry name" value="Proton_antipo_N"/>
</dbReference>
<feature type="transmembrane region" description="Helical" evidence="10">
    <location>
        <begin position="462"/>
        <end position="488"/>
    </location>
</feature>
<feature type="transmembrane region" description="Helical" evidence="10">
    <location>
        <begin position="690"/>
        <end position="712"/>
    </location>
</feature>
<feature type="transmembrane region" description="Helical" evidence="10">
    <location>
        <begin position="246"/>
        <end position="268"/>
    </location>
</feature>
<evidence type="ECO:0000256" key="2">
    <source>
        <dbReference type="ARBA" id="ARBA00022448"/>
    </source>
</evidence>
<dbReference type="Pfam" id="PF04039">
    <property type="entry name" value="MnhB"/>
    <property type="match status" value="1"/>
</dbReference>
<feature type="transmembrane region" description="Helical" evidence="10">
    <location>
        <begin position="209"/>
        <end position="234"/>
    </location>
</feature>
<keyword evidence="7" id="KW-0406">Ion transport</keyword>
<protein>
    <submittedName>
        <fullName evidence="16">Monovalent cation/H+ antiporter subunit A</fullName>
    </submittedName>
</protein>
<keyword evidence="4" id="KW-1003">Cell membrane</keyword>
<dbReference type="InterPro" id="IPR025383">
    <property type="entry name" value="MrpA_C/MbhD"/>
</dbReference>
<evidence type="ECO:0000256" key="1">
    <source>
        <dbReference type="ARBA" id="ARBA00004651"/>
    </source>
</evidence>
<name>A0A1V9VDP4_9BACT</name>
<dbReference type="GO" id="GO:0005886">
    <property type="term" value="C:plasma membrane"/>
    <property type="evidence" value="ECO:0007669"/>
    <property type="project" value="UniProtKB-SubCell"/>
</dbReference>
<dbReference type="GO" id="GO:0006811">
    <property type="term" value="P:monoatomic ion transport"/>
    <property type="evidence" value="ECO:0007669"/>
    <property type="project" value="UniProtKB-KW"/>
</dbReference>
<feature type="transmembrane region" description="Helical" evidence="10">
    <location>
        <begin position="753"/>
        <end position="774"/>
    </location>
</feature>
<dbReference type="Pfam" id="PF00662">
    <property type="entry name" value="Proton_antipo_N"/>
    <property type="match status" value="1"/>
</dbReference>
<evidence type="ECO:0000256" key="3">
    <source>
        <dbReference type="ARBA" id="ARBA00022449"/>
    </source>
</evidence>
<reference evidence="16 17" key="1">
    <citation type="submission" date="2017-04" db="EMBL/GenBank/DDBJ databases">
        <title>Accumulation and expression of multiple antibiotic resistance genes in Arcobacter cryaerophilus that thrives in sewage.</title>
        <authorList>
            <person name="Millar J.A."/>
            <person name="Raghavan R."/>
        </authorList>
    </citation>
    <scope>NUCLEOTIDE SEQUENCE [LARGE SCALE GENOMIC DNA]</scope>
    <source>
        <strain evidence="16 17">AZT-1</strain>
    </source>
</reference>
<dbReference type="Pfam" id="PF20501">
    <property type="entry name" value="MbhE"/>
    <property type="match status" value="1"/>
</dbReference>
<accession>A0A1V9VDP4</accession>
<feature type="transmembrane region" description="Helical" evidence="10">
    <location>
        <begin position="81"/>
        <end position="101"/>
    </location>
</feature>
<sequence length="942" mass="103173">MIETFGLAIVALLPFLAAPIVAYLAKYNRLAAAWSSAAATIMAFLVLLFYIKLPFAGITTIQSWSWIESIGLDFAFRLDGLSLLFSCLILGIGLLIIIYARYYISTKDCMGRFYSYLLLFMGSMLGIVLSENIIQMVVFWELTSLSSFLLISYWQHKKEGREGAKMALTITGAGGLAMLAGVLLLGHIVDSYNLSDILVSGDLIKSSPLYTPIIILILLGVFTKSAQFPFHFWLPHAMAAPTPVSAYLHSATMVKAGIFLLARLYPSLSGTTEWIFLVTFAGLATLLIGAFTAMFKHDIKGLLAYSTISHLGLITLLFGFSTPLSVVAAIFHIMNHATFKASLFMVAGIVDHETGTRDLRKLSGLWAFMPHTATLAMIAAASMAGVPLLNGFLSKEMFFERALDINTLSIGILIPILATIAGIFSVAYSLKFVHNIFFNGKTKKLPKTPHEPPRFMKIPVDLLVIICFLVGTVPALTIAPLLATAVMGSLQTTLPEYSLAIWHGFNAPLIMSIIAFILGIFLYTKREKTTAIFEKYFEKIDARVPFYLLVESIFKLSNKVTSIFDKSSLQGMIAWFIVASLIIGVAGFTYGDSPLFGNKEFLEIDTISLIMTAILIFATFATAFLHHKRLLALIIIGVVGLIVSLIFIKFSAPDLALTQLSVEVVTIVLILLALYYLPQTTPRESSNLRISRDLIISILVAVAVFILTLAVLSKEYLTIADFFIENSVSGGGGTNVVNVILVDFRGFDTLGEITVLALAGIGIFAMIQGLNLNTQNNNQEGFVWSEDKHPLMMQTLTRMVLPLMLMVSVYIFLRGHNLPGGGFIAGLIAAVALIVQYLANGIEWTKSRLKFQNDSLIAYGLLIATLTGVISMFIDYPFLTSAFSHLNWPIVGEFEVASAIAFDLGVFLVVVGSTVLILVQLGQLSKNSHNITKKLEEKKDKN</sequence>
<evidence type="ECO:0000313" key="16">
    <source>
        <dbReference type="EMBL" id="OQR42186.1"/>
    </source>
</evidence>
<evidence type="ECO:0000256" key="4">
    <source>
        <dbReference type="ARBA" id="ARBA00022475"/>
    </source>
</evidence>
<evidence type="ECO:0000256" key="9">
    <source>
        <dbReference type="RuleBase" id="RU000320"/>
    </source>
</evidence>
<dbReference type="InterPro" id="IPR050616">
    <property type="entry name" value="CPA3_Na-H_Antiporter_A"/>
</dbReference>
<feature type="domain" description="MrpA C-terminal/MbhE" evidence="15">
    <location>
        <begin position="689"/>
        <end position="768"/>
    </location>
</feature>
<feature type="transmembrane region" description="Helical" evidence="10">
    <location>
        <begin position="630"/>
        <end position="650"/>
    </location>
</feature>
<dbReference type="Pfam" id="PF13244">
    <property type="entry name" value="MbhD"/>
    <property type="match status" value="1"/>
</dbReference>
<feature type="transmembrane region" description="Helical" evidence="10">
    <location>
        <begin position="274"/>
        <end position="295"/>
    </location>
</feature>
<feature type="domain" description="NADH-Ubiquinone oxidoreductase (complex I) chain 5 N-terminal" evidence="12">
    <location>
        <begin position="66"/>
        <end position="114"/>
    </location>
</feature>
<dbReference type="PANTHER" id="PTHR43373">
    <property type="entry name" value="NA(+)/H(+) ANTIPORTER SUBUNIT"/>
    <property type="match status" value="1"/>
</dbReference>
<evidence type="ECO:0000259" key="14">
    <source>
        <dbReference type="Pfam" id="PF13244"/>
    </source>
</evidence>
<feature type="domain" description="MrpA C-terminal/MbhD" evidence="14">
    <location>
        <begin position="615"/>
        <end position="679"/>
    </location>
</feature>
<evidence type="ECO:0000256" key="7">
    <source>
        <dbReference type="ARBA" id="ARBA00023065"/>
    </source>
</evidence>
<keyword evidence="8 10" id="KW-0472">Membrane</keyword>
<feature type="transmembrane region" description="Helical" evidence="10">
    <location>
        <begin position="819"/>
        <end position="839"/>
    </location>
</feature>
<evidence type="ECO:0000256" key="10">
    <source>
        <dbReference type="SAM" id="Phobius"/>
    </source>
</evidence>